<evidence type="ECO:0000256" key="1">
    <source>
        <dbReference type="SAM" id="MobiDB-lite"/>
    </source>
</evidence>
<protein>
    <submittedName>
        <fullName evidence="2">Uncharacterized protein</fullName>
    </submittedName>
</protein>
<proteinExistence type="predicted"/>
<feature type="compositionally biased region" description="Low complexity" evidence="1">
    <location>
        <begin position="179"/>
        <end position="195"/>
    </location>
</feature>
<comment type="caution">
    <text evidence="2">The sequence shown here is derived from an EMBL/GenBank/DDBJ whole genome shotgun (WGS) entry which is preliminary data.</text>
</comment>
<gene>
    <name evidence="2" type="primary">PLEST009600</name>
    <name evidence="2" type="ORF">PLESTB_000595300</name>
</gene>
<evidence type="ECO:0000313" key="3">
    <source>
        <dbReference type="Proteomes" id="UP001165080"/>
    </source>
</evidence>
<keyword evidence="3" id="KW-1185">Reference proteome</keyword>
<evidence type="ECO:0000313" key="2">
    <source>
        <dbReference type="EMBL" id="GLC52211.1"/>
    </source>
</evidence>
<accession>A0A9W6BHB5</accession>
<sequence>MLEDRYKTRIPPQDLVQTFMGGILSDELRKDVGTAFTEEKGHLGMPPEEMLKALGRAVDKAQKLHSLQVSLFVHQEPSAQLQSKDGRACTSTTAEPQGAASQRSEKPKQRKPPQQPQQQQPPPQQPSPPPQQPVSPSPQPAVQGKAADSAWCAVTTARRLTTTSTPALITMQPATITDARSATAGRTTTRASVGGQDERRVEVAARGRQRCHGTRRRAATRRKADTEDTVEAAAWAWAVVTVEDRVADMGAAGPGADTWVAMVRATDTAVAVTVAGVPGQQPAPSGQAAQRRVTFTDQQEQAPYHATYSVEYE</sequence>
<reference evidence="2 3" key="1">
    <citation type="journal article" date="2023" name="Commun. Biol.">
        <title>Reorganization of the ancestral sex-determining regions during the evolution of trioecy in Pleodorina starrii.</title>
        <authorList>
            <person name="Takahashi K."/>
            <person name="Suzuki S."/>
            <person name="Kawai-Toyooka H."/>
            <person name="Yamamoto K."/>
            <person name="Hamaji T."/>
            <person name="Ootsuki R."/>
            <person name="Yamaguchi H."/>
            <person name="Kawachi M."/>
            <person name="Higashiyama T."/>
            <person name="Nozaki H."/>
        </authorList>
    </citation>
    <scope>NUCLEOTIDE SEQUENCE [LARGE SCALE GENOMIC DNA]</scope>
    <source>
        <strain evidence="2 3">NIES-4479</strain>
    </source>
</reference>
<feature type="compositionally biased region" description="Polar residues" evidence="1">
    <location>
        <begin position="77"/>
        <end position="102"/>
    </location>
</feature>
<name>A0A9W6BHB5_9CHLO</name>
<dbReference type="Proteomes" id="UP001165080">
    <property type="component" value="Unassembled WGS sequence"/>
</dbReference>
<organism evidence="2 3">
    <name type="scientific">Pleodorina starrii</name>
    <dbReference type="NCBI Taxonomy" id="330485"/>
    <lineage>
        <taxon>Eukaryota</taxon>
        <taxon>Viridiplantae</taxon>
        <taxon>Chlorophyta</taxon>
        <taxon>core chlorophytes</taxon>
        <taxon>Chlorophyceae</taxon>
        <taxon>CS clade</taxon>
        <taxon>Chlamydomonadales</taxon>
        <taxon>Volvocaceae</taxon>
        <taxon>Pleodorina</taxon>
    </lineage>
</organism>
<feature type="region of interest" description="Disordered" evidence="1">
    <location>
        <begin position="77"/>
        <end position="148"/>
    </location>
</feature>
<feature type="region of interest" description="Disordered" evidence="1">
    <location>
        <begin position="280"/>
        <end position="313"/>
    </location>
</feature>
<dbReference type="EMBL" id="BRXU01000005">
    <property type="protein sequence ID" value="GLC52211.1"/>
    <property type="molecule type" value="Genomic_DNA"/>
</dbReference>
<dbReference type="AlphaFoldDB" id="A0A9W6BHB5"/>
<feature type="compositionally biased region" description="Low complexity" evidence="1">
    <location>
        <begin position="280"/>
        <end position="290"/>
    </location>
</feature>
<feature type="compositionally biased region" description="Pro residues" evidence="1">
    <location>
        <begin position="113"/>
        <end position="139"/>
    </location>
</feature>
<feature type="region of interest" description="Disordered" evidence="1">
    <location>
        <begin position="179"/>
        <end position="198"/>
    </location>
</feature>